<evidence type="ECO:0000313" key="3">
    <source>
        <dbReference type="Proteomes" id="UP001216558"/>
    </source>
</evidence>
<name>A0ABT5JLP3_9SPHN</name>
<evidence type="ECO:0008006" key="4">
    <source>
        <dbReference type="Google" id="ProtNLM"/>
    </source>
</evidence>
<sequence>MDLLKAITLGAILSATIGIVIGSQGTSAGPLAIQLLAIADAKIYWSWPVFLSGTGLAWGLMLLNR</sequence>
<reference evidence="2 3" key="1">
    <citation type="submission" date="2022-10" db="EMBL/GenBank/DDBJ databases">
        <title>Erythrobacter sp. sf7 Genome sequencing.</title>
        <authorList>
            <person name="Park S."/>
        </authorList>
    </citation>
    <scope>NUCLEOTIDE SEQUENCE [LARGE SCALE GENOMIC DNA]</scope>
    <source>
        <strain evidence="3">sf7</strain>
    </source>
</reference>
<accession>A0ABT5JLP3</accession>
<dbReference type="EMBL" id="JAQQXQ010000002">
    <property type="protein sequence ID" value="MDC8753683.1"/>
    <property type="molecule type" value="Genomic_DNA"/>
</dbReference>
<keyword evidence="1" id="KW-0812">Transmembrane</keyword>
<comment type="caution">
    <text evidence="2">The sequence shown here is derived from an EMBL/GenBank/DDBJ whole genome shotgun (WGS) entry which is preliminary data.</text>
</comment>
<evidence type="ECO:0000256" key="1">
    <source>
        <dbReference type="SAM" id="Phobius"/>
    </source>
</evidence>
<organism evidence="2 3">
    <name type="scientific">Erythrobacter fulvus</name>
    <dbReference type="NCBI Taxonomy" id="2987523"/>
    <lineage>
        <taxon>Bacteria</taxon>
        <taxon>Pseudomonadati</taxon>
        <taxon>Pseudomonadota</taxon>
        <taxon>Alphaproteobacteria</taxon>
        <taxon>Sphingomonadales</taxon>
        <taxon>Erythrobacteraceae</taxon>
        <taxon>Erythrobacter/Porphyrobacter group</taxon>
        <taxon>Erythrobacter</taxon>
    </lineage>
</organism>
<gene>
    <name evidence="2" type="ORF">OIK40_03400</name>
</gene>
<dbReference type="RefSeq" id="WP_273676231.1">
    <property type="nucleotide sequence ID" value="NZ_JAQQXQ010000002.1"/>
</dbReference>
<proteinExistence type="predicted"/>
<evidence type="ECO:0000313" key="2">
    <source>
        <dbReference type="EMBL" id="MDC8753683.1"/>
    </source>
</evidence>
<keyword evidence="3" id="KW-1185">Reference proteome</keyword>
<protein>
    <recommendedName>
        <fullName evidence="4">50S ribosomal protein L13</fullName>
    </recommendedName>
</protein>
<feature type="transmembrane region" description="Helical" evidence="1">
    <location>
        <begin position="44"/>
        <end position="63"/>
    </location>
</feature>
<keyword evidence="1" id="KW-0472">Membrane</keyword>
<dbReference type="Proteomes" id="UP001216558">
    <property type="component" value="Unassembled WGS sequence"/>
</dbReference>
<keyword evidence="1" id="KW-1133">Transmembrane helix</keyword>